<keyword evidence="2" id="KW-1185">Reference proteome</keyword>
<evidence type="ECO:0000313" key="1">
    <source>
        <dbReference type="EMBL" id="SFH23856.1"/>
    </source>
</evidence>
<reference evidence="1 2" key="1">
    <citation type="submission" date="2016-10" db="EMBL/GenBank/DDBJ databases">
        <authorList>
            <person name="de Groot N.N."/>
        </authorList>
    </citation>
    <scope>NUCLEOTIDE SEQUENCE [LARGE SCALE GENOMIC DNA]</scope>
    <source>
        <strain evidence="1 2">DSM 18684</strain>
    </source>
</reference>
<dbReference type="STRING" id="414048.SAMN04489864_10735"/>
<evidence type="ECO:0000313" key="2">
    <source>
        <dbReference type="Proteomes" id="UP000199666"/>
    </source>
</evidence>
<dbReference type="OrthoDB" id="767009at2"/>
<dbReference type="Proteomes" id="UP000199666">
    <property type="component" value="Unassembled WGS sequence"/>
</dbReference>
<dbReference type="EMBL" id="FOPP01000007">
    <property type="protein sequence ID" value="SFH23856.1"/>
    <property type="molecule type" value="Genomic_DNA"/>
</dbReference>
<dbReference type="AlphaFoldDB" id="A0A1I2YFH2"/>
<organism evidence="1 2">
    <name type="scientific">Pedobacter insulae</name>
    <dbReference type="NCBI Taxonomy" id="414048"/>
    <lineage>
        <taxon>Bacteria</taxon>
        <taxon>Pseudomonadati</taxon>
        <taxon>Bacteroidota</taxon>
        <taxon>Sphingobacteriia</taxon>
        <taxon>Sphingobacteriales</taxon>
        <taxon>Sphingobacteriaceae</taxon>
        <taxon>Pedobacter</taxon>
    </lineage>
</organism>
<sequence>MEEDKKHESLPVIKESDIIGETIIFDIPIKQKLAHVIVTKSGSHYHINLDGEDIGSFHKESNGEINRYEQPKGVHTDIDEYFKPIEAKLAELEPPI</sequence>
<gene>
    <name evidence="1" type="ORF">SAMN04489864_10735</name>
</gene>
<name>A0A1I2YFH2_9SPHI</name>
<dbReference type="RefSeq" id="WP_090994500.1">
    <property type="nucleotide sequence ID" value="NZ_FOPP01000007.1"/>
</dbReference>
<protein>
    <submittedName>
        <fullName evidence="1">Uncharacterized protein</fullName>
    </submittedName>
</protein>
<proteinExistence type="predicted"/>
<accession>A0A1I2YFH2</accession>